<dbReference type="Gene3D" id="1.10.510.10">
    <property type="entry name" value="Transferase(Phosphotransferase) domain 1"/>
    <property type="match status" value="1"/>
</dbReference>
<dbReference type="GO" id="GO:0005524">
    <property type="term" value="F:ATP binding"/>
    <property type="evidence" value="ECO:0007669"/>
    <property type="project" value="UniProtKB-KW"/>
</dbReference>
<dbReference type="AlphaFoldDB" id="A0A067D7P8"/>
<reference evidence="7 8" key="1">
    <citation type="submission" date="2014-04" db="EMBL/GenBank/DDBJ databases">
        <authorList>
            <consortium name="International Citrus Genome Consortium"/>
            <person name="Gmitter F."/>
            <person name="Chen C."/>
            <person name="Farmerie W."/>
            <person name="Harkins T."/>
            <person name="Desany B."/>
            <person name="Mohiuddin M."/>
            <person name="Kodira C."/>
            <person name="Borodovsky M."/>
            <person name="Lomsadze A."/>
            <person name="Burns P."/>
            <person name="Jenkins J."/>
            <person name="Prochnik S."/>
            <person name="Shu S."/>
            <person name="Chapman J."/>
            <person name="Pitluck S."/>
            <person name="Schmutz J."/>
            <person name="Rokhsar D."/>
        </authorList>
    </citation>
    <scope>NUCLEOTIDE SEQUENCE</scope>
</reference>
<dbReference type="STRING" id="2711.A0A067D7P8"/>
<dbReference type="PaxDb" id="2711-XP_006490433.1"/>
<evidence type="ECO:0000313" key="7">
    <source>
        <dbReference type="EMBL" id="KDO39019.1"/>
    </source>
</evidence>
<dbReference type="SUPFAM" id="SSF56112">
    <property type="entry name" value="Protein kinase-like (PK-like)"/>
    <property type="match status" value="1"/>
</dbReference>
<dbReference type="InterPro" id="IPR050538">
    <property type="entry name" value="MAP_kinase_kinase_kinase"/>
</dbReference>
<evidence type="ECO:0000256" key="1">
    <source>
        <dbReference type="ARBA" id="ARBA00006529"/>
    </source>
</evidence>
<dbReference type="eggNOG" id="KOG0198">
    <property type="taxonomic scope" value="Eukaryota"/>
</dbReference>
<proteinExistence type="inferred from homology"/>
<dbReference type="InterPro" id="IPR000719">
    <property type="entry name" value="Prot_kinase_dom"/>
</dbReference>
<dbReference type="SMR" id="A0A067D7P8"/>
<dbReference type="Proteomes" id="UP000027120">
    <property type="component" value="Unassembled WGS sequence"/>
</dbReference>
<dbReference type="Pfam" id="PF00069">
    <property type="entry name" value="Pkinase"/>
    <property type="match status" value="1"/>
</dbReference>
<gene>
    <name evidence="7" type="ORF">CISIN_1g033880mg</name>
</gene>
<keyword evidence="3" id="KW-0547">Nucleotide-binding</keyword>
<evidence type="ECO:0000256" key="4">
    <source>
        <dbReference type="ARBA" id="ARBA00022777"/>
    </source>
</evidence>
<keyword evidence="4" id="KW-0418">Kinase</keyword>
<sequence length="109" mass="11962">MAPEVIKNSSGCNLAVDIWSLGCTVLEMATTKPPWSQYEGVAAMFKIGNSKELPTIPDDLSDEGKDFIRLCLQRNPLNRPTAVKLLDHPFVKGAAPLERTILAPELSRL</sequence>
<evidence type="ECO:0000256" key="3">
    <source>
        <dbReference type="ARBA" id="ARBA00022741"/>
    </source>
</evidence>
<dbReference type="InterPro" id="IPR011009">
    <property type="entry name" value="Kinase-like_dom_sf"/>
</dbReference>
<organism evidence="7 8">
    <name type="scientific">Citrus sinensis</name>
    <name type="common">Sweet orange</name>
    <name type="synonym">Citrus aurantium var. sinensis</name>
    <dbReference type="NCBI Taxonomy" id="2711"/>
    <lineage>
        <taxon>Eukaryota</taxon>
        <taxon>Viridiplantae</taxon>
        <taxon>Streptophyta</taxon>
        <taxon>Embryophyta</taxon>
        <taxon>Tracheophyta</taxon>
        <taxon>Spermatophyta</taxon>
        <taxon>Magnoliopsida</taxon>
        <taxon>eudicotyledons</taxon>
        <taxon>Gunneridae</taxon>
        <taxon>Pentapetalae</taxon>
        <taxon>rosids</taxon>
        <taxon>malvids</taxon>
        <taxon>Sapindales</taxon>
        <taxon>Rutaceae</taxon>
        <taxon>Aurantioideae</taxon>
        <taxon>Citrus</taxon>
    </lineage>
</organism>
<dbReference type="EMBL" id="KK787109">
    <property type="protein sequence ID" value="KDO39019.1"/>
    <property type="molecule type" value="Genomic_DNA"/>
</dbReference>
<keyword evidence="5" id="KW-0067">ATP-binding</keyword>
<dbReference type="PANTHER" id="PTHR48016:SF45">
    <property type="entry name" value="OS04G0559800 PROTEIN"/>
    <property type="match status" value="1"/>
</dbReference>
<dbReference type="GO" id="GO:0004672">
    <property type="term" value="F:protein kinase activity"/>
    <property type="evidence" value="ECO:0007669"/>
    <property type="project" value="InterPro"/>
</dbReference>
<protein>
    <recommendedName>
        <fullName evidence="6">Protein kinase domain-containing protein</fullName>
    </recommendedName>
</protein>
<name>A0A067D7P8_CITSI</name>
<dbReference type="PROSITE" id="PS50011">
    <property type="entry name" value="PROTEIN_KINASE_DOM"/>
    <property type="match status" value="1"/>
</dbReference>
<feature type="domain" description="Protein kinase" evidence="6">
    <location>
        <begin position="1"/>
        <end position="91"/>
    </location>
</feature>
<keyword evidence="8" id="KW-1185">Reference proteome</keyword>
<comment type="similarity">
    <text evidence="1">Belongs to the protein kinase superfamily. STE Ser/Thr protein kinase family. MAP kinase kinase kinase subfamily.</text>
</comment>
<evidence type="ECO:0000256" key="5">
    <source>
        <dbReference type="ARBA" id="ARBA00022840"/>
    </source>
</evidence>
<dbReference type="PANTHER" id="PTHR48016">
    <property type="entry name" value="MAP KINASE KINASE KINASE SSK2-RELATED-RELATED"/>
    <property type="match status" value="1"/>
</dbReference>
<evidence type="ECO:0000256" key="2">
    <source>
        <dbReference type="ARBA" id="ARBA00022679"/>
    </source>
</evidence>
<evidence type="ECO:0000259" key="6">
    <source>
        <dbReference type="PROSITE" id="PS50011"/>
    </source>
</evidence>
<evidence type="ECO:0000313" key="8">
    <source>
        <dbReference type="Proteomes" id="UP000027120"/>
    </source>
</evidence>
<keyword evidence="2" id="KW-0808">Transferase</keyword>
<accession>A0A067D7P8</accession>